<keyword evidence="2" id="KW-0067">ATP-binding</keyword>
<organism evidence="4 5">
    <name type="scientific">Perkinsus olseni</name>
    <name type="common">Perkinsus atlanticus</name>
    <dbReference type="NCBI Taxonomy" id="32597"/>
    <lineage>
        <taxon>Eukaryota</taxon>
        <taxon>Sar</taxon>
        <taxon>Alveolata</taxon>
        <taxon>Perkinsozoa</taxon>
        <taxon>Perkinsea</taxon>
        <taxon>Perkinsida</taxon>
        <taxon>Perkinsidae</taxon>
        <taxon>Perkinsus</taxon>
    </lineage>
</organism>
<dbReference type="GO" id="GO:0005524">
    <property type="term" value="F:ATP binding"/>
    <property type="evidence" value="ECO:0007669"/>
    <property type="project" value="UniProtKB-KW"/>
</dbReference>
<comment type="caution">
    <text evidence="4">The sequence shown here is derived from an EMBL/GenBank/DDBJ whole genome shotgun (WGS) entry which is preliminary data.</text>
</comment>
<feature type="compositionally biased region" description="Acidic residues" evidence="3">
    <location>
        <begin position="847"/>
        <end position="861"/>
    </location>
</feature>
<dbReference type="GO" id="GO:0000027">
    <property type="term" value="P:ribosomal large subunit assembly"/>
    <property type="evidence" value="ECO:0007669"/>
    <property type="project" value="TreeGrafter"/>
</dbReference>
<dbReference type="GO" id="GO:0005634">
    <property type="term" value="C:nucleus"/>
    <property type="evidence" value="ECO:0007669"/>
    <property type="project" value="TreeGrafter"/>
</dbReference>
<feature type="compositionally biased region" description="Acidic residues" evidence="3">
    <location>
        <begin position="810"/>
        <end position="820"/>
    </location>
</feature>
<feature type="compositionally biased region" description="Basic and acidic residues" evidence="3">
    <location>
        <begin position="821"/>
        <end position="846"/>
    </location>
</feature>
<gene>
    <name evidence="4" type="primary">MDN1_13</name>
    <name evidence="4" type="ORF">FOZ62_024332</name>
</gene>
<dbReference type="PANTHER" id="PTHR48103">
    <property type="entry name" value="MIDASIN-RELATED"/>
    <property type="match status" value="1"/>
</dbReference>
<protein>
    <submittedName>
        <fullName evidence="4">AAA ATPase midasin</fullName>
    </submittedName>
</protein>
<feature type="region of interest" description="Disordered" evidence="3">
    <location>
        <begin position="18"/>
        <end position="43"/>
    </location>
</feature>
<feature type="non-terminal residue" evidence="4">
    <location>
        <position position="1"/>
    </location>
</feature>
<dbReference type="GO" id="GO:0000055">
    <property type="term" value="P:ribosomal large subunit export from nucleus"/>
    <property type="evidence" value="ECO:0007669"/>
    <property type="project" value="TreeGrafter"/>
</dbReference>
<dbReference type="PANTHER" id="PTHR48103:SF2">
    <property type="entry name" value="MIDASIN"/>
    <property type="match status" value="1"/>
</dbReference>
<feature type="compositionally biased region" description="Basic and acidic residues" evidence="3">
    <location>
        <begin position="759"/>
        <end position="774"/>
    </location>
</feature>
<evidence type="ECO:0000313" key="5">
    <source>
        <dbReference type="Proteomes" id="UP000574390"/>
    </source>
</evidence>
<evidence type="ECO:0000256" key="1">
    <source>
        <dbReference type="ARBA" id="ARBA00022741"/>
    </source>
</evidence>
<dbReference type="AlphaFoldDB" id="A0A7J6NVW1"/>
<evidence type="ECO:0000256" key="3">
    <source>
        <dbReference type="SAM" id="MobiDB-lite"/>
    </source>
</evidence>
<keyword evidence="1" id="KW-0547">Nucleotide-binding</keyword>
<evidence type="ECO:0000313" key="4">
    <source>
        <dbReference type="EMBL" id="KAF4687999.1"/>
    </source>
</evidence>
<accession>A0A7J6NVW1</accession>
<feature type="region of interest" description="Disordered" evidence="3">
    <location>
        <begin position="723"/>
        <end position="897"/>
    </location>
</feature>
<evidence type="ECO:0000256" key="2">
    <source>
        <dbReference type="ARBA" id="ARBA00022840"/>
    </source>
</evidence>
<feature type="non-terminal residue" evidence="4">
    <location>
        <position position="897"/>
    </location>
</feature>
<dbReference type="EMBL" id="JABANM010036710">
    <property type="protein sequence ID" value="KAF4687999.1"/>
    <property type="molecule type" value="Genomic_DNA"/>
</dbReference>
<proteinExistence type="predicted"/>
<feature type="compositionally biased region" description="Acidic residues" evidence="3">
    <location>
        <begin position="27"/>
        <end position="43"/>
    </location>
</feature>
<feature type="compositionally biased region" description="Acidic residues" evidence="3">
    <location>
        <begin position="885"/>
        <end position="897"/>
    </location>
</feature>
<feature type="compositionally biased region" description="Basic and acidic residues" evidence="3">
    <location>
        <begin position="862"/>
        <end position="880"/>
    </location>
</feature>
<reference evidence="4 5" key="1">
    <citation type="submission" date="2020-04" db="EMBL/GenBank/DDBJ databases">
        <title>Perkinsus olseni comparative genomics.</title>
        <authorList>
            <person name="Bogema D.R."/>
        </authorList>
    </citation>
    <scope>NUCLEOTIDE SEQUENCE [LARGE SCALE GENOMIC DNA]</scope>
    <source>
        <strain evidence="4">ATCC PRA-205</strain>
    </source>
</reference>
<dbReference type="Proteomes" id="UP000574390">
    <property type="component" value="Unassembled WGS sequence"/>
</dbReference>
<sequence>LRRLTRDLDRKILGEELMPSVEKEEKEVEEADEGIEKDESEMTIDELEQLERRRLKRESELKVRLRDVINRKGARATEKLSFYLESADGRALDLLNCHFVHPLTLLLNHLEAINRAIPEGHPAVDACLRAVKKFLESCTLGSTSPMSALLMLEECLDRYDALVRAVPSHLLKAGAGAVTSVRRSVATFRAMQIASWRDLRASREAYWRSKARGRWFARLWSAAKSTKIEGSDDKLKAELFDTGMRFLRTSPLVQFSERVAIIKTVGDMLHVPVLQHLHGMAMVWLPYVDKQMEIHRKALEKEVRELIQCARWDLGPSANHAAFRDMTKRSHKQLAKAARVFDSAVLAPTDPVLATITLTPPLKLGSEMECAELCEALADTKAFLTAQPPNPVQAKKRQMMQLKDFMDEEMPLAPGSPANIDLSREVMAMKPLMSEVGDDSKRSRTFNICLHEWLKLSSLHKTPPNLDLTMDQLKWWMQHVVQVFHRLLDAVARRHYLQLMEEASVVLSKVDSIVTNGQQGVVSLVQLDSAVHESAAQASAIASDTLPLIPAVVRACLDAHAPEVGEIESLLHRPREGDTQPLLVRKEWIGTLKEAAGAMAEYLSSSSCLSLMPRLEEVASELSSAAAGLSVELAPVEAAPGAVDLAKCLAKIVSGELQCDGDDAAEALRNLKGGKIPASGPTSLLATSVTPVEQKLDASLMALHSMLKFVTHLHQEGLSLAEGEDAEGGEGREGTTDWQQGTGLGEGSGARDVSDEIEDKNMFDTVQEEKKEEQSQQEPQDTEEDKSKGVEVGDIMDVEGPEENVQREPNEEDENEDKEDNMDREMGDVDLKEGGEIEEKQKGPEEQDKDEEGSDSENEDGGENKQEENIETKGGEKQSETDVVAAEDQEGEADEKN</sequence>
<name>A0A7J6NVW1_PEROL</name>
<dbReference type="GO" id="GO:0030687">
    <property type="term" value="C:preribosome, large subunit precursor"/>
    <property type="evidence" value="ECO:0007669"/>
    <property type="project" value="TreeGrafter"/>
</dbReference>